<feature type="domain" description="Replication gene A protein-like" evidence="8">
    <location>
        <begin position="173"/>
        <end position="435"/>
    </location>
</feature>
<evidence type="ECO:0000256" key="4">
    <source>
        <dbReference type="ARBA" id="ARBA00022722"/>
    </source>
</evidence>
<dbReference type="GO" id="GO:0016787">
    <property type="term" value="F:hydrolase activity"/>
    <property type="evidence" value="ECO:0007669"/>
    <property type="project" value="UniProtKB-KW"/>
</dbReference>
<dbReference type="EMBL" id="CP050468">
    <property type="protein sequence ID" value="UTZ28439.1"/>
    <property type="molecule type" value="Genomic_DNA"/>
</dbReference>
<evidence type="ECO:0000256" key="3">
    <source>
        <dbReference type="ARBA" id="ARBA00022705"/>
    </source>
</evidence>
<evidence type="ECO:0000256" key="1">
    <source>
        <dbReference type="ARBA" id="ARBA00003293"/>
    </source>
</evidence>
<evidence type="ECO:0000256" key="7">
    <source>
        <dbReference type="SAM" id="MobiDB-lite"/>
    </source>
</evidence>
<keyword evidence="4" id="KW-0540">Nuclease</keyword>
<gene>
    <name evidence="9" type="ORF">HB761_17255</name>
</gene>
<dbReference type="RefSeq" id="WP_255943436.1">
    <property type="nucleotide sequence ID" value="NZ_CP050468.1"/>
</dbReference>
<evidence type="ECO:0000256" key="2">
    <source>
        <dbReference type="ARBA" id="ARBA00009260"/>
    </source>
</evidence>
<evidence type="ECO:0000313" key="9">
    <source>
        <dbReference type="EMBL" id="UTZ28439.1"/>
    </source>
</evidence>
<protein>
    <submittedName>
        <fullName evidence="9">Replication endonuclease</fullName>
    </submittedName>
</protein>
<proteinExistence type="inferred from homology"/>
<dbReference type="GO" id="GO:0006260">
    <property type="term" value="P:DNA replication"/>
    <property type="evidence" value="ECO:0007669"/>
    <property type="project" value="UniProtKB-KW"/>
</dbReference>
<comment type="function">
    <text evidence="1">Possible endonuclease which induces a single-strand cut and initiates DNA replication.</text>
</comment>
<evidence type="ECO:0000259" key="8">
    <source>
        <dbReference type="Pfam" id="PF05840"/>
    </source>
</evidence>
<feature type="compositionally biased region" description="Polar residues" evidence="7">
    <location>
        <begin position="574"/>
        <end position="590"/>
    </location>
</feature>
<dbReference type="GO" id="GO:0004519">
    <property type="term" value="F:endonuclease activity"/>
    <property type="evidence" value="ECO:0007669"/>
    <property type="project" value="UniProtKB-KW"/>
</dbReference>
<keyword evidence="6" id="KW-0378">Hydrolase</keyword>
<sequence>MIKHKINSTNPLNRLPSNLHRELLSYLDNQKGTSQLSYISGEWVHDGKLTPIERVFEFASTTANRLKLPYDIRNYIDKASASRLKKYGFKRALDFIEKRSSAVAAALSVLPEPWWKVDSEIKIAKLAIEMAGRCGNRIRLASEHGMSPMESIGFINEFTGASLWLPQFAHVENSNQAFSMICRLMDEAFWRRAISRIVVAVFENARRAAGMVSPHSSPYASNAACEWLTIRQDRQREWIELMAIESESGDVVDLKTVIDSSQSNPANRRHELMTRIAGCQEYAESNDHVAVFITMTAPSRFHRLKKHGKYWVENPKFDGGNPKDAHAWLSKGWNLFRAWADYRELTYYGMRVVEPHQDGTPHWHGVFFMPLEHVKPFVAGLQSYQFRENGELYFDDGSPRTKAIKARFEAKLIDKSAGGAVAYLAKYISKNVDGYALEGETDLDNKRAKLQETVKNVTAWSRTFCFRQFQFQKTPPVTIWRELRRIDEEQEYCLFEKARRAADNGFFSAYMDYMGGHRLRSSERPIQLVKKERENKYGEIVEVTDGVKGSGLVVYTRETEWKLVKKDSDLSEASEGSGSDRPWSSGNNCRISPKGQQIIDKFFLEMELDRSEPEWERFMKAETISSPH</sequence>
<evidence type="ECO:0000313" key="10">
    <source>
        <dbReference type="Proteomes" id="UP001058687"/>
    </source>
</evidence>
<evidence type="ECO:0000256" key="6">
    <source>
        <dbReference type="ARBA" id="ARBA00022801"/>
    </source>
</evidence>
<accession>A0AAE9N3N2</accession>
<dbReference type="Proteomes" id="UP001058687">
    <property type="component" value="Chromosome 2"/>
</dbReference>
<keyword evidence="5 9" id="KW-0255">Endonuclease</keyword>
<evidence type="ECO:0000256" key="5">
    <source>
        <dbReference type="ARBA" id="ARBA00022759"/>
    </source>
</evidence>
<reference evidence="9" key="1">
    <citation type="submission" date="2020-03" db="EMBL/GenBank/DDBJ databases">
        <title>Five strains of Vibrio campbellii isolated from Mariana Trench.</title>
        <authorList>
            <person name="Liang J."/>
            <person name="Zhang X.-H."/>
        </authorList>
    </citation>
    <scope>NUCLEOTIDE SEQUENCE</scope>
    <source>
        <strain evidence="9">LJC014</strain>
    </source>
</reference>
<keyword evidence="3" id="KW-0235">DNA replication</keyword>
<dbReference type="AlphaFoldDB" id="A0AAE9N3N2"/>
<feature type="region of interest" description="Disordered" evidence="7">
    <location>
        <begin position="568"/>
        <end position="592"/>
    </location>
</feature>
<name>A0AAE9N3N2_9VIBR</name>
<dbReference type="Pfam" id="PF05840">
    <property type="entry name" value="Phage_GPA"/>
    <property type="match status" value="1"/>
</dbReference>
<organism evidence="9 10">
    <name type="scientific">Vibrio campbellii</name>
    <dbReference type="NCBI Taxonomy" id="680"/>
    <lineage>
        <taxon>Bacteria</taxon>
        <taxon>Pseudomonadati</taxon>
        <taxon>Pseudomonadota</taxon>
        <taxon>Gammaproteobacteria</taxon>
        <taxon>Vibrionales</taxon>
        <taxon>Vibrionaceae</taxon>
        <taxon>Vibrio</taxon>
    </lineage>
</organism>
<dbReference type="InterPro" id="IPR008766">
    <property type="entry name" value="Replication_gene_A-like"/>
</dbReference>
<comment type="similarity">
    <text evidence="2">Belongs to the phage GPA family.</text>
</comment>